<accession>A0ABS8DGZ8</accession>
<name>A0ABS8DGZ8_9FIRM</name>
<evidence type="ECO:0000313" key="3">
    <source>
        <dbReference type="Proteomes" id="UP001299546"/>
    </source>
</evidence>
<sequence length="138" mass="16196">MEGQIELVDYLRQIGRKNFNILDYIPTGSEKAIRRSDLVKTCGLPDRYVRNAIALARREIPILNLQRGRGYFIPDMNDEEDRKKLIRYVRQEESRLKHIGWSLKSARQTLRNCGIDWRTEGEKKKQGKGKKKHKKDAA</sequence>
<reference evidence="2 3" key="1">
    <citation type="submission" date="2021-10" db="EMBL/GenBank/DDBJ databases">
        <title>Collection of gut derived symbiotic bacterial strains cultured from healthy donors.</title>
        <authorList>
            <person name="Lin H."/>
            <person name="Littmann E."/>
            <person name="Kohout C."/>
            <person name="Pamer E.G."/>
        </authorList>
    </citation>
    <scope>NUCLEOTIDE SEQUENCE [LARGE SCALE GENOMIC DNA]</scope>
    <source>
        <strain evidence="2 3">DFI.1.165</strain>
    </source>
</reference>
<organism evidence="2 3">
    <name type="scientific">Bariatricus massiliensis</name>
    <dbReference type="NCBI Taxonomy" id="1745713"/>
    <lineage>
        <taxon>Bacteria</taxon>
        <taxon>Bacillati</taxon>
        <taxon>Bacillota</taxon>
        <taxon>Clostridia</taxon>
        <taxon>Lachnospirales</taxon>
        <taxon>Lachnospiraceae</taxon>
        <taxon>Bariatricus</taxon>
    </lineage>
</organism>
<gene>
    <name evidence="2" type="ORF">LIZ65_10385</name>
</gene>
<dbReference type="Proteomes" id="UP001299546">
    <property type="component" value="Unassembled WGS sequence"/>
</dbReference>
<comment type="caution">
    <text evidence="2">The sequence shown here is derived from an EMBL/GenBank/DDBJ whole genome shotgun (WGS) entry which is preliminary data.</text>
</comment>
<proteinExistence type="predicted"/>
<evidence type="ECO:0000256" key="1">
    <source>
        <dbReference type="SAM" id="MobiDB-lite"/>
    </source>
</evidence>
<feature type="compositionally biased region" description="Basic residues" evidence="1">
    <location>
        <begin position="125"/>
        <end position="138"/>
    </location>
</feature>
<feature type="region of interest" description="Disordered" evidence="1">
    <location>
        <begin position="116"/>
        <end position="138"/>
    </location>
</feature>
<keyword evidence="3" id="KW-1185">Reference proteome</keyword>
<evidence type="ECO:0000313" key="2">
    <source>
        <dbReference type="EMBL" id="MCB7387693.1"/>
    </source>
</evidence>
<protein>
    <submittedName>
        <fullName evidence="2">Uncharacterized protein</fullName>
    </submittedName>
</protein>
<dbReference type="RefSeq" id="WP_227183568.1">
    <property type="nucleotide sequence ID" value="NZ_JAJCIQ010000006.1"/>
</dbReference>
<dbReference type="EMBL" id="JAJCIS010000005">
    <property type="protein sequence ID" value="MCB7387693.1"/>
    <property type="molecule type" value="Genomic_DNA"/>
</dbReference>